<name>A0A494VS80_9SPHI</name>
<organism evidence="2 3">
    <name type="scientific">Mucilaginibacter celer</name>
    <dbReference type="NCBI Taxonomy" id="2305508"/>
    <lineage>
        <taxon>Bacteria</taxon>
        <taxon>Pseudomonadati</taxon>
        <taxon>Bacteroidota</taxon>
        <taxon>Sphingobacteriia</taxon>
        <taxon>Sphingobacteriales</taxon>
        <taxon>Sphingobacteriaceae</taxon>
        <taxon>Mucilaginibacter</taxon>
    </lineage>
</organism>
<reference evidence="2 3" key="1">
    <citation type="submission" date="2018-10" db="EMBL/GenBank/DDBJ databases">
        <title>Genome sequencing of Mucilaginibacter sp. HYN0043.</title>
        <authorList>
            <person name="Kim M."/>
            <person name="Yi H."/>
        </authorList>
    </citation>
    <scope>NUCLEOTIDE SEQUENCE [LARGE SCALE GENOMIC DNA]</scope>
    <source>
        <strain evidence="2 3">HYN0043</strain>
    </source>
</reference>
<dbReference type="AlphaFoldDB" id="A0A494VS80"/>
<sequence length="112" mass="11921">MPEKIGQFIKLKFRNMKKIRIGLMAIAALSGMGSAYAINHPKKTQGLLYYGRITSAGHFDWFTSAPPGCNATTTPNAACTITSTYDVTGGAYADQLPPGANVQNASTGKLHN</sequence>
<keyword evidence="3" id="KW-1185">Reference proteome</keyword>
<keyword evidence="1" id="KW-0732">Signal</keyword>
<dbReference type="EMBL" id="CP032869">
    <property type="protein sequence ID" value="AYL94213.1"/>
    <property type="molecule type" value="Genomic_DNA"/>
</dbReference>
<gene>
    <name evidence="2" type="ORF">HYN43_002400</name>
</gene>
<feature type="signal peptide" evidence="1">
    <location>
        <begin position="1"/>
        <end position="37"/>
    </location>
</feature>
<evidence type="ECO:0000313" key="3">
    <source>
        <dbReference type="Proteomes" id="UP000270046"/>
    </source>
</evidence>
<dbReference type="OrthoDB" id="798726at2"/>
<feature type="chain" id="PRO_5019867645" evidence="1">
    <location>
        <begin position="38"/>
        <end position="112"/>
    </location>
</feature>
<evidence type="ECO:0000313" key="2">
    <source>
        <dbReference type="EMBL" id="AYL94213.1"/>
    </source>
</evidence>
<evidence type="ECO:0000256" key="1">
    <source>
        <dbReference type="SAM" id="SignalP"/>
    </source>
</evidence>
<dbReference type="KEGG" id="muh:HYN43_002400"/>
<protein>
    <submittedName>
        <fullName evidence="2">Uncharacterized protein</fullName>
    </submittedName>
</protein>
<dbReference type="Proteomes" id="UP000270046">
    <property type="component" value="Chromosome"/>
</dbReference>
<proteinExistence type="predicted"/>
<accession>A0A494VS80</accession>